<gene>
    <name evidence="1" type="ORF">MBLPMMNE_00033</name>
</gene>
<protein>
    <submittedName>
        <fullName evidence="1">Uncharacterized protein</fullName>
    </submittedName>
</protein>
<proteinExistence type="predicted"/>
<name>A0A7G9YX92_9EURY</name>
<dbReference type="AlphaFoldDB" id="A0A7G9YX92"/>
<organism evidence="1">
    <name type="scientific">Candidatus Methanophagaceae archaeon ANME-1 ERB6</name>
    <dbReference type="NCBI Taxonomy" id="2759912"/>
    <lineage>
        <taxon>Archaea</taxon>
        <taxon>Methanobacteriati</taxon>
        <taxon>Methanobacteriota</taxon>
        <taxon>Stenosarchaea group</taxon>
        <taxon>Methanomicrobia</taxon>
        <taxon>Candidatus Methanophagales</taxon>
        <taxon>Candidatus Methanophagaceae</taxon>
    </lineage>
</organism>
<sequence>MSEEIRQMLGEINKKLEGLLALKRDVDGLSKRTKNMENLLSEYIFALNEEEKADLDEAMKEYITGKTTSLGAQSNFLVIE</sequence>
<reference evidence="1" key="1">
    <citation type="submission" date="2020-06" db="EMBL/GenBank/DDBJ databases">
        <title>Unique genomic features of the anaerobic methanotrophic archaea.</title>
        <authorList>
            <person name="Chadwick G.L."/>
            <person name="Skennerton C.T."/>
            <person name="Laso-Perez R."/>
            <person name="Leu A.O."/>
            <person name="Speth D.R."/>
            <person name="Yu H."/>
            <person name="Morgan-Lang C."/>
            <person name="Hatzenpichler R."/>
            <person name="Goudeau D."/>
            <person name="Malmstrom R."/>
            <person name="Brazelton W.J."/>
            <person name="Woyke T."/>
            <person name="Hallam S.J."/>
            <person name="Tyson G.W."/>
            <person name="Wegener G."/>
            <person name="Boetius A."/>
            <person name="Orphan V."/>
        </authorList>
    </citation>
    <scope>NUCLEOTIDE SEQUENCE</scope>
</reference>
<accession>A0A7G9YX92</accession>
<dbReference type="EMBL" id="MT631515">
    <property type="protein sequence ID" value="QNO52626.1"/>
    <property type="molecule type" value="Genomic_DNA"/>
</dbReference>
<evidence type="ECO:0000313" key="1">
    <source>
        <dbReference type="EMBL" id="QNO52626.1"/>
    </source>
</evidence>